<organism evidence="1 2">
    <name type="scientific">Crotalaria pallida</name>
    <name type="common">Smooth rattlebox</name>
    <name type="synonym">Crotalaria striata</name>
    <dbReference type="NCBI Taxonomy" id="3830"/>
    <lineage>
        <taxon>Eukaryota</taxon>
        <taxon>Viridiplantae</taxon>
        <taxon>Streptophyta</taxon>
        <taxon>Embryophyta</taxon>
        <taxon>Tracheophyta</taxon>
        <taxon>Spermatophyta</taxon>
        <taxon>Magnoliopsida</taxon>
        <taxon>eudicotyledons</taxon>
        <taxon>Gunneridae</taxon>
        <taxon>Pentapetalae</taxon>
        <taxon>rosids</taxon>
        <taxon>fabids</taxon>
        <taxon>Fabales</taxon>
        <taxon>Fabaceae</taxon>
        <taxon>Papilionoideae</taxon>
        <taxon>50 kb inversion clade</taxon>
        <taxon>genistoids sensu lato</taxon>
        <taxon>core genistoids</taxon>
        <taxon>Crotalarieae</taxon>
        <taxon>Crotalaria</taxon>
    </lineage>
</organism>
<comment type="caution">
    <text evidence="1">The sequence shown here is derived from an EMBL/GenBank/DDBJ whole genome shotgun (WGS) entry which is preliminary data.</text>
</comment>
<dbReference type="AlphaFoldDB" id="A0AAN9HN06"/>
<dbReference type="EMBL" id="JAYWIO010000008">
    <property type="protein sequence ID" value="KAK7245145.1"/>
    <property type="molecule type" value="Genomic_DNA"/>
</dbReference>
<evidence type="ECO:0000313" key="2">
    <source>
        <dbReference type="Proteomes" id="UP001372338"/>
    </source>
</evidence>
<name>A0AAN9HN06_CROPI</name>
<sequence>MLVKRPIRRKDSIRSNLASNNAAPSLSNGNMRKAGVMVNKTRYAALDNEEEESDINVEIDSIEAREDIAEEQIPIPNKAGPSTKNKIVAQKPEKIRNVLGGKESKSSIIVELPAENKTIELGREKRVNLKAEEEENRRRMKLYQQINGYKGDDFMAHVVLPSNETIDYVKQKANIFKEHFALSEPPDCSSNMSMENTHNSLTTVELVSSSAGENEKMQLLDGSLSSGSNTIYYLGLGPGDIFYH</sequence>
<protein>
    <submittedName>
        <fullName evidence="1">Uncharacterized protein</fullName>
    </submittedName>
</protein>
<dbReference type="Proteomes" id="UP001372338">
    <property type="component" value="Unassembled WGS sequence"/>
</dbReference>
<keyword evidence="2" id="KW-1185">Reference proteome</keyword>
<reference evidence="1 2" key="1">
    <citation type="submission" date="2024-01" db="EMBL/GenBank/DDBJ databases">
        <title>The genomes of 5 underutilized Papilionoideae crops provide insights into root nodulation and disease resistanc.</title>
        <authorList>
            <person name="Yuan L."/>
        </authorList>
    </citation>
    <scope>NUCLEOTIDE SEQUENCE [LARGE SCALE GENOMIC DNA]</scope>
    <source>
        <strain evidence="1">ZHUSHIDOU_FW_LH</strain>
        <tissue evidence="1">Leaf</tissue>
    </source>
</reference>
<accession>A0AAN9HN06</accession>
<proteinExistence type="predicted"/>
<evidence type="ECO:0000313" key="1">
    <source>
        <dbReference type="EMBL" id="KAK7245145.1"/>
    </source>
</evidence>
<gene>
    <name evidence="1" type="ORF">RIF29_39980</name>
</gene>